<dbReference type="GO" id="GO:0005975">
    <property type="term" value="P:carbohydrate metabolic process"/>
    <property type="evidence" value="ECO:0007669"/>
    <property type="project" value="InterPro"/>
</dbReference>
<protein>
    <submittedName>
        <fullName evidence="3">Discoidin domain-containing protein</fullName>
    </submittedName>
</protein>
<dbReference type="AlphaFoldDB" id="A0A9X2VF06"/>
<dbReference type="InterPro" id="IPR055826">
    <property type="entry name" value="DUF7402"/>
</dbReference>
<evidence type="ECO:0000313" key="4">
    <source>
        <dbReference type="Proteomes" id="UP001141259"/>
    </source>
</evidence>
<feature type="chain" id="PRO_5040982290" evidence="1">
    <location>
        <begin position="35"/>
        <end position="1099"/>
    </location>
</feature>
<comment type="caution">
    <text evidence="3">The sequence shown here is derived from an EMBL/GenBank/DDBJ whole genome shotgun (WGS) entry which is preliminary data.</text>
</comment>
<sequence>MLLTRRAVRARWAVVLAAVLVAATPTVPVVTASAAQTIGYPTFSGPAIPAPPVGYSTGSTMRAIYDAESSGTDFWMDRLLARPGNDPAGPWLMTRGRGLYLNTHNPAVIGFGGNAAYWDNISSQNAYSVTITPGSFAEQVSGRWQAPSHWKGVFTSGSVRVDMTKFITHNNVAVTNLSIVNSGSGSTTLRLRATSPYATSGSGSELTGSRAVKNNLTTIYPRLSGDGFTAASGGLERSVTVGAGQTVTTKVVMGFVTTEIPESLTEYNAYRGYSPSTAFATHVRDYNRWWADNIPYIDVPDPAIKKNVYYRWWLMRFNHLDVDIPGQDYQFPVSIEGVTGYNNAIALTQPMHIDDLKYLRDPVYSYGPWLSAGQTSKGGRFMDNPGDPENWSNSYTQYISEAAWRSYQVHGGQPVIAGNLARYAEGDAKGQLSYYDTNNNGVIEYDWGALTGNDADAVSFDWRAGRLDRAETAYVWSGAMAAQQAYAVTGNTAKATEMQALADRIRTGVVSTLWNPNRRLLEHKHVATNEHVPWKEINNYYPYSVGLMPNTEQYREALRLFDNPAEYPVFPFYTANQKDKAEAAAAGHPGSNNFSTINSTVQFRLYSSVLRNYPNQWMTAEDYKKLLYWNAWAQYVGGNTQWPDANEFWADWNAGTRAIDYRSWIHHNILGSSNWTVVEDVAGLRPRSDAQVELSPIAIGWSHFAVNNLRYRNTDLSVVWDDPADGVVRYSGVPQGYSVYLNGTRAFTVDRLTRVLYNPATGAVSLPSGVGTVTYSAAVPGLQAPQNVVQSSARMVDVFAKAGADLTSTTPNLASGAAVSASYTASGTSTGAAVDGFPINEPIWGSSGSPNASDWYEVNFGQSRTVDEVRLHFRDDRAGNRYRAPSAYTVQYWNGSAWADASGQSRSPGTPRANYNIVRFTPVSAQRVRVVMTHAAGFKTGLTEVKVYNRGGGNDPAPSTNLALAATASASYTSSWESVAALNDGVDPPASNDTVNPRWATWPNTGEQWGELTWSAAQTVKSAQVYFFDDNGGVRLPASWKVQYWDGGSYVDVPGASGYPAAGDRYNEVTFSGVSTTRLRVVLQSGTNSVGMLEVKAFG</sequence>
<proteinExistence type="predicted"/>
<dbReference type="RefSeq" id="WP_259620924.1">
    <property type="nucleotide sequence ID" value="NZ_JANYMP010000001.1"/>
</dbReference>
<evidence type="ECO:0000259" key="2">
    <source>
        <dbReference type="PROSITE" id="PS50022"/>
    </source>
</evidence>
<gene>
    <name evidence="3" type="ORF">NZH93_00955</name>
</gene>
<evidence type="ECO:0000313" key="3">
    <source>
        <dbReference type="EMBL" id="MCS7475406.1"/>
    </source>
</evidence>
<accession>A0A9X2VF06</accession>
<dbReference type="InterPro" id="IPR054491">
    <property type="entry name" value="MGH1-like_GH"/>
</dbReference>
<dbReference type="Pfam" id="PF24135">
    <property type="entry name" value="DUF7402"/>
    <property type="match status" value="1"/>
</dbReference>
<dbReference type="InterPro" id="IPR012341">
    <property type="entry name" value="6hp_glycosidase-like_sf"/>
</dbReference>
<dbReference type="SUPFAM" id="SSF49785">
    <property type="entry name" value="Galactose-binding domain-like"/>
    <property type="match status" value="2"/>
</dbReference>
<dbReference type="Pfam" id="PF22422">
    <property type="entry name" value="MGH1-like_GH"/>
    <property type="match status" value="1"/>
</dbReference>
<feature type="signal peptide" evidence="1">
    <location>
        <begin position="1"/>
        <end position="34"/>
    </location>
</feature>
<organism evidence="3 4">
    <name type="scientific">Umezawaea endophytica</name>
    <dbReference type="NCBI Taxonomy" id="1654476"/>
    <lineage>
        <taxon>Bacteria</taxon>
        <taxon>Bacillati</taxon>
        <taxon>Actinomycetota</taxon>
        <taxon>Actinomycetes</taxon>
        <taxon>Pseudonocardiales</taxon>
        <taxon>Pseudonocardiaceae</taxon>
        <taxon>Umezawaea</taxon>
    </lineage>
</organism>
<dbReference type="EMBL" id="JANYMP010000001">
    <property type="protein sequence ID" value="MCS7475406.1"/>
    <property type="molecule type" value="Genomic_DNA"/>
</dbReference>
<name>A0A9X2VF06_9PSEU</name>
<dbReference type="PROSITE" id="PS50022">
    <property type="entry name" value="FA58C_3"/>
    <property type="match status" value="1"/>
</dbReference>
<evidence type="ECO:0000256" key="1">
    <source>
        <dbReference type="SAM" id="SignalP"/>
    </source>
</evidence>
<dbReference type="Proteomes" id="UP001141259">
    <property type="component" value="Unassembled WGS sequence"/>
</dbReference>
<feature type="domain" description="F5/8 type C" evidence="2">
    <location>
        <begin position="806"/>
        <end position="950"/>
    </location>
</feature>
<dbReference type="Gene3D" id="2.60.120.260">
    <property type="entry name" value="Galactose-binding domain-like"/>
    <property type="match status" value="2"/>
</dbReference>
<dbReference type="InterPro" id="IPR008979">
    <property type="entry name" value="Galactose-bd-like_sf"/>
</dbReference>
<reference evidence="3" key="1">
    <citation type="submission" date="2022-08" db="EMBL/GenBank/DDBJ databases">
        <authorList>
            <person name="Tistechok S."/>
            <person name="Samborskyy M."/>
            <person name="Roman I."/>
        </authorList>
    </citation>
    <scope>NUCLEOTIDE SEQUENCE</scope>
    <source>
        <strain evidence="3">DSM 103496</strain>
    </source>
</reference>
<dbReference type="Pfam" id="PF22633">
    <property type="entry name" value="F5_F8_type_C_2"/>
    <property type="match status" value="1"/>
</dbReference>
<dbReference type="InterPro" id="IPR008928">
    <property type="entry name" value="6-hairpin_glycosidase_sf"/>
</dbReference>
<dbReference type="Gene3D" id="2.60.420.10">
    <property type="entry name" value="Maltose phosphorylase, domain 3"/>
    <property type="match status" value="1"/>
</dbReference>
<dbReference type="SUPFAM" id="SSF48208">
    <property type="entry name" value="Six-hairpin glycosidases"/>
    <property type="match status" value="1"/>
</dbReference>
<keyword evidence="1" id="KW-0732">Signal</keyword>
<keyword evidence="4" id="KW-1185">Reference proteome</keyword>
<dbReference type="Gene3D" id="1.50.10.10">
    <property type="match status" value="1"/>
</dbReference>
<dbReference type="InterPro" id="IPR000421">
    <property type="entry name" value="FA58C"/>
</dbReference>